<dbReference type="AlphaFoldDB" id="A0A9P5TMT5"/>
<evidence type="ECO:0000256" key="5">
    <source>
        <dbReference type="ARBA" id="ARBA00023128"/>
    </source>
</evidence>
<dbReference type="PANTHER" id="PTHR45644">
    <property type="entry name" value="AAA ATPASE, PUTATIVE (AFU_ORTHOLOGUE AFUA_2G12920)-RELATED-RELATED"/>
    <property type="match status" value="1"/>
</dbReference>
<gene>
    <name evidence="8" type="ORF">CPB84DRAFT_1679132</name>
</gene>
<sequence length="1087" mass="119214">MRSQSLLRKSHLLLKHSATVQSNQRSLLFKRTHQAANSLPINRSLSSTAVPPSESDETSSSSALSEAVAGEGKDASEQNVVITEEPEKPSTKPRRTRLNAPSSSSKDEEPLEFPPGLEENILYFPTESVLASESNNGCPPADIFEEALDNLLITLHPQNQHRAMHVTGGSNRPVEPTLGLYCPIEGGDYVIDLTVQELAYQTRAEVLVLDAVQLAAGEWGPFGKAAAAFNLPDNPLHFSSPSPPLVQPSSHQMDPTGEQEEEEASPVLFASPSRMTFTVNRPFPVSQSRALVTPNSRKATPPSKLDTFFENLVNLSFPIEESENPSTAAESRPRLIYIRDFPTLAPSSSLWYPPLLAAVRQRRRRLLSRASNTTSSPVTIIFGMTPPVAPAYNSSAAGSSSNLMNFLMNRSSANSPVVFPTKPEQVHDWSESEAAETAREGRLRSRLKKWEKSVIALQDEFPRLASVQESESTGPIVLIGGEAQMSLPSLFGMPLSLDSGSGSGPVDITSKFFRSSILVPRSRSPSQERETRVARRREINELTIRMGVGAVGGVVDPEPASSALQSVDAPVDQTSDPLPAQYSNSVWDNWGNRIEEWSDVRKIADRAMGSIMVLQQALRNQEKTTLAPTIIPWSAVQAAWRSYHSFSDTRKSWLKETIGASLSNDDILDGKERLLNAGSDSDKLLERIRNDPDLDQHEARLLPCIVDSDSITTTFSQVHLPSHTIDSIRTIVSLPLLHPHAFRQGILKQHSMTGCLLFGPPGTGKTLAVRALAKEAGCRMLAISPSDVMDMYVGEGEKLVRAVFSLARRLSPCVVFLDEIDALFGARMSARDSGGAFAHRGVITEFMQEMDGLKSSKEDNVIVIGATNRPFDLDDAVLRRLPRRLLVDLPGEKERKEILKILLRDESLAEDVNVEALASKTEGFSGSDLKHLCVSAALDSIKEHLDVPWLSRPIAVHATSPVSSPPLISTKSASPNDQTQAPVMEQKSTEAGQDLVLPIDRPMAPSTPSESSGSERILRLRNFTQALKEITPSSSESLGSLSELRKWNDEFGEGRRNRKKFQVWGKGRFGFVDKPKEKPDEHRVPKE</sequence>
<dbReference type="InterPro" id="IPR003959">
    <property type="entry name" value="ATPase_AAA_core"/>
</dbReference>
<feature type="region of interest" description="Disordered" evidence="6">
    <location>
        <begin position="559"/>
        <end position="578"/>
    </location>
</feature>
<dbReference type="GO" id="GO:0005741">
    <property type="term" value="C:mitochondrial outer membrane"/>
    <property type="evidence" value="ECO:0007669"/>
    <property type="project" value="UniProtKB-SubCell"/>
</dbReference>
<evidence type="ECO:0000313" key="8">
    <source>
        <dbReference type="EMBL" id="KAF8902061.1"/>
    </source>
</evidence>
<keyword evidence="4" id="KW-0067">ATP-binding</keyword>
<dbReference type="GO" id="GO:0005524">
    <property type="term" value="F:ATP binding"/>
    <property type="evidence" value="ECO:0007669"/>
    <property type="project" value="UniProtKB-KW"/>
</dbReference>
<proteinExistence type="predicted"/>
<dbReference type="SMART" id="SM00382">
    <property type="entry name" value="AAA"/>
    <property type="match status" value="1"/>
</dbReference>
<feature type="compositionally biased region" description="Polar residues" evidence="6">
    <location>
        <begin position="961"/>
        <end position="981"/>
    </location>
</feature>
<dbReference type="OrthoDB" id="39734at2759"/>
<feature type="region of interest" description="Disordered" evidence="6">
    <location>
        <begin position="238"/>
        <end position="265"/>
    </location>
</feature>
<feature type="domain" description="AAA+ ATPase" evidence="7">
    <location>
        <begin position="751"/>
        <end position="891"/>
    </location>
</feature>
<dbReference type="Pfam" id="PF00004">
    <property type="entry name" value="AAA"/>
    <property type="match status" value="1"/>
</dbReference>
<dbReference type="Pfam" id="PF17862">
    <property type="entry name" value="AAA_lid_3"/>
    <property type="match status" value="1"/>
</dbReference>
<evidence type="ECO:0000256" key="4">
    <source>
        <dbReference type="ARBA" id="ARBA00022840"/>
    </source>
</evidence>
<evidence type="ECO:0000313" key="9">
    <source>
        <dbReference type="Proteomes" id="UP000724874"/>
    </source>
</evidence>
<dbReference type="PANTHER" id="PTHR45644:SF56">
    <property type="entry name" value="AAA ATPASE, PUTATIVE (AFU_ORTHOLOGUE AFUA_2G12920)-RELATED"/>
    <property type="match status" value="1"/>
</dbReference>
<keyword evidence="9" id="KW-1185">Reference proteome</keyword>
<feature type="compositionally biased region" description="Low complexity" evidence="6">
    <location>
        <begin position="58"/>
        <end position="69"/>
    </location>
</feature>
<dbReference type="PROSITE" id="PS00674">
    <property type="entry name" value="AAA"/>
    <property type="match status" value="1"/>
</dbReference>
<feature type="region of interest" description="Disordered" evidence="6">
    <location>
        <begin position="39"/>
        <end position="114"/>
    </location>
</feature>
<evidence type="ECO:0000256" key="3">
    <source>
        <dbReference type="ARBA" id="ARBA00022787"/>
    </source>
</evidence>
<protein>
    <recommendedName>
        <fullName evidence="7">AAA+ ATPase domain-containing protein</fullName>
    </recommendedName>
</protein>
<evidence type="ECO:0000256" key="6">
    <source>
        <dbReference type="SAM" id="MobiDB-lite"/>
    </source>
</evidence>
<dbReference type="Gene3D" id="1.10.8.60">
    <property type="match status" value="1"/>
</dbReference>
<dbReference type="EMBL" id="JADNYJ010000038">
    <property type="protein sequence ID" value="KAF8902061.1"/>
    <property type="molecule type" value="Genomic_DNA"/>
</dbReference>
<evidence type="ECO:0000256" key="1">
    <source>
        <dbReference type="ARBA" id="ARBA00004572"/>
    </source>
</evidence>
<dbReference type="Gene3D" id="3.40.50.300">
    <property type="entry name" value="P-loop containing nucleotide triphosphate hydrolases"/>
    <property type="match status" value="1"/>
</dbReference>
<keyword evidence="3" id="KW-1000">Mitochondrion outer membrane</keyword>
<keyword evidence="2" id="KW-0547">Nucleotide-binding</keyword>
<dbReference type="InterPro" id="IPR003960">
    <property type="entry name" value="ATPase_AAA_CS"/>
</dbReference>
<evidence type="ECO:0000256" key="2">
    <source>
        <dbReference type="ARBA" id="ARBA00022741"/>
    </source>
</evidence>
<dbReference type="GO" id="GO:0016887">
    <property type="term" value="F:ATP hydrolysis activity"/>
    <property type="evidence" value="ECO:0007669"/>
    <property type="project" value="InterPro"/>
</dbReference>
<organism evidence="8 9">
    <name type="scientific">Gymnopilus junonius</name>
    <name type="common">Spectacular rustgill mushroom</name>
    <name type="synonym">Gymnopilus spectabilis subsp. junonius</name>
    <dbReference type="NCBI Taxonomy" id="109634"/>
    <lineage>
        <taxon>Eukaryota</taxon>
        <taxon>Fungi</taxon>
        <taxon>Dikarya</taxon>
        <taxon>Basidiomycota</taxon>
        <taxon>Agaricomycotina</taxon>
        <taxon>Agaricomycetes</taxon>
        <taxon>Agaricomycetidae</taxon>
        <taxon>Agaricales</taxon>
        <taxon>Agaricineae</taxon>
        <taxon>Hymenogastraceae</taxon>
        <taxon>Gymnopilus</taxon>
    </lineage>
</organism>
<name>A0A9P5TMT5_GYMJU</name>
<dbReference type="InterPro" id="IPR051701">
    <property type="entry name" value="Mito_OM_Translocase_MSP1"/>
</dbReference>
<dbReference type="InterPro" id="IPR003593">
    <property type="entry name" value="AAA+_ATPase"/>
</dbReference>
<accession>A0A9P5TMT5</accession>
<dbReference type="Proteomes" id="UP000724874">
    <property type="component" value="Unassembled WGS sequence"/>
</dbReference>
<comment type="caution">
    <text evidence="8">The sequence shown here is derived from an EMBL/GenBank/DDBJ whole genome shotgun (WGS) entry which is preliminary data.</text>
</comment>
<dbReference type="InterPro" id="IPR041569">
    <property type="entry name" value="AAA_lid_3"/>
</dbReference>
<feature type="region of interest" description="Disordered" evidence="6">
    <location>
        <begin position="961"/>
        <end position="988"/>
    </location>
</feature>
<reference evidence="8" key="1">
    <citation type="submission" date="2020-11" db="EMBL/GenBank/DDBJ databases">
        <authorList>
            <consortium name="DOE Joint Genome Institute"/>
            <person name="Ahrendt S."/>
            <person name="Riley R."/>
            <person name="Andreopoulos W."/>
            <person name="LaButti K."/>
            <person name="Pangilinan J."/>
            <person name="Ruiz-duenas F.J."/>
            <person name="Barrasa J.M."/>
            <person name="Sanchez-Garcia M."/>
            <person name="Camarero S."/>
            <person name="Miyauchi S."/>
            <person name="Serrano A."/>
            <person name="Linde D."/>
            <person name="Babiker R."/>
            <person name="Drula E."/>
            <person name="Ayuso-Fernandez I."/>
            <person name="Pacheco R."/>
            <person name="Padilla G."/>
            <person name="Ferreira P."/>
            <person name="Barriuso J."/>
            <person name="Kellner H."/>
            <person name="Castanera R."/>
            <person name="Alfaro M."/>
            <person name="Ramirez L."/>
            <person name="Pisabarro A.G."/>
            <person name="Kuo A."/>
            <person name="Tritt A."/>
            <person name="Lipzen A."/>
            <person name="He G."/>
            <person name="Yan M."/>
            <person name="Ng V."/>
            <person name="Cullen D."/>
            <person name="Martin F."/>
            <person name="Rosso M.-N."/>
            <person name="Henrissat B."/>
            <person name="Hibbett D."/>
            <person name="Martinez A.T."/>
            <person name="Grigoriev I.V."/>
        </authorList>
    </citation>
    <scope>NUCLEOTIDE SEQUENCE</scope>
    <source>
        <strain evidence="8">AH 44721</strain>
    </source>
</reference>
<keyword evidence="3" id="KW-0472">Membrane</keyword>
<keyword evidence="5" id="KW-0496">Mitochondrion</keyword>
<comment type="subcellular location">
    <subcellularLocation>
        <location evidence="1">Mitochondrion outer membrane</location>
        <topology evidence="1">Single-pass membrane protein</topology>
    </subcellularLocation>
</comment>
<evidence type="ECO:0000259" key="7">
    <source>
        <dbReference type="SMART" id="SM00382"/>
    </source>
</evidence>
<feature type="compositionally biased region" description="Polar residues" evidence="6">
    <location>
        <begin position="39"/>
        <end position="50"/>
    </location>
</feature>
<dbReference type="SUPFAM" id="SSF52540">
    <property type="entry name" value="P-loop containing nucleoside triphosphate hydrolases"/>
    <property type="match status" value="1"/>
</dbReference>
<dbReference type="InterPro" id="IPR027417">
    <property type="entry name" value="P-loop_NTPase"/>
</dbReference>